<evidence type="ECO:0000313" key="2">
    <source>
        <dbReference type="EnsemblPlants" id="OB11G20610.1"/>
    </source>
</evidence>
<feature type="compositionally biased region" description="Low complexity" evidence="1">
    <location>
        <begin position="32"/>
        <end position="42"/>
    </location>
</feature>
<dbReference type="EnsemblPlants" id="OB11G20610.1">
    <property type="protein sequence ID" value="OB11G20610.1"/>
    <property type="gene ID" value="OB11G20610"/>
</dbReference>
<sequence>MEVIRKMPAMVNMIRFVDLQTKCEVVLTQPVASGGASSSMAGDESTQRKLKSKRATSVGKGASGRLQIWERKREAYHEDHIGGDVLLQTLAGQVGIMVQEQHGVIVAMDHHCEDA</sequence>
<organism evidence="2">
    <name type="scientific">Oryza brachyantha</name>
    <name type="common">malo sina</name>
    <dbReference type="NCBI Taxonomy" id="4533"/>
    <lineage>
        <taxon>Eukaryota</taxon>
        <taxon>Viridiplantae</taxon>
        <taxon>Streptophyta</taxon>
        <taxon>Embryophyta</taxon>
        <taxon>Tracheophyta</taxon>
        <taxon>Spermatophyta</taxon>
        <taxon>Magnoliopsida</taxon>
        <taxon>Liliopsida</taxon>
        <taxon>Poales</taxon>
        <taxon>Poaceae</taxon>
        <taxon>BOP clade</taxon>
        <taxon>Oryzoideae</taxon>
        <taxon>Oryzeae</taxon>
        <taxon>Oryzinae</taxon>
        <taxon>Oryza</taxon>
    </lineage>
</organism>
<proteinExistence type="predicted"/>
<name>J3N8C5_ORYBR</name>
<reference evidence="2" key="2">
    <citation type="submission" date="2013-04" db="UniProtKB">
        <authorList>
            <consortium name="EnsemblPlants"/>
        </authorList>
    </citation>
    <scope>IDENTIFICATION</scope>
</reference>
<keyword evidence="3" id="KW-1185">Reference proteome</keyword>
<dbReference type="Gramene" id="OB11G20610.1">
    <property type="protein sequence ID" value="OB11G20610.1"/>
    <property type="gene ID" value="OB11G20610"/>
</dbReference>
<protein>
    <submittedName>
        <fullName evidence="2">Uncharacterized protein</fullName>
    </submittedName>
</protein>
<evidence type="ECO:0000313" key="3">
    <source>
        <dbReference type="Proteomes" id="UP000006038"/>
    </source>
</evidence>
<dbReference type="AlphaFoldDB" id="J3N8C5"/>
<feature type="region of interest" description="Disordered" evidence="1">
    <location>
        <begin position="32"/>
        <end position="63"/>
    </location>
</feature>
<dbReference type="Proteomes" id="UP000006038">
    <property type="component" value="Chromosome 11"/>
</dbReference>
<evidence type="ECO:0000256" key="1">
    <source>
        <dbReference type="SAM" id="MobiDB-lite"/>
    </source>
</evidence>
<dbReference type="HOGENOM" id="CLU_2112640_0_0_1"/>
<accession>J3N8C5</accession>
<reference evidence="2" key="1">
    <citation type="journal article" date="2013" name="Nat. Commun.">
        <title>Whole-genome sequencing of Oryza brachyantha reveals mechanisms underlying Oryza genome evolution.</title>
        <authorList>
            <person name="Chen J."/>
            <person name="Huang Q."/>
            <person name="Gao D."/>
            <person name="Wang J."/>
            <person name="Lang Y."/>
            <person name="Liu T."/>
            <person name="Li B."/>
            <person name="Bai Z."/>
            <person name="Luis Goicoechea J."/>
            <person name="Liang C."/>
            <person name="Chen C."/>
            <person name="Zhang W."/>
            <person name="Sun S."/>
            <person name="Liao Y."/>
            <person name="Zhang X."/>
            <person name="Yang L."/>
            <person name="Song C."/>
            <person name="Wang M."/>
            <person name="Shi J."/>
            <person name="Liu G."/>
            <person name="Liu J."/>
            <person name="Zhou H."/>
            <person name="Zhou W."/>
            <person name="Yu Q."/>
            <person name="An N."/>
            <person name="Chen Y."/>
            <person name="Cai Q."/>
            <person name="Wang B."/>
            <person name="Liu B."/>
            <person name="Min J."/>
            <person name="Huang Y."/>
            <person name="Wu H."/>
            <person name="Li Z."/>
            <person name="Zhang Y."/>
            <person name="Yin Y."/>
            <person name="Song W."/>
            <person name="Jiang J."/>
            <person name="Jackson S.A."/>
            <person name="Wing R.A."/>
            <person name="Wang J."/>
            <person name="Chen M."/>
        </authorList>
    </citation>
    <scope>NUCLEOTIDE SEQUENCE [LARGE SCALE GENOMIC DNA]</scope>
    <source>
        <strain evidence="2">cv. IRGC 101232</strain>
    </source>
</reference>